<sequence length="172" mass="20010">MGRARSEQAPFGKRPFYKTYPYHLPSLRTKLSRRRPNFSLPLRRRRTSQEGFRVMDLLRTFYTLTQTSTITRESLIFRLHTKATVVILVTLTIIITTRQYVGNPIDCIHTRSENSNEGKNTVVKFRFLVENFITGDQEVDFTKKIQVSQNTSNSTSFSPETGGEFNKLMKKH</sequence>
<keyword evidence="10" id="KW-0472">Membrane</keyword>
<dbReference type="EMBL" id="KB631964">
    <property type="protein sequence ID" value="ERL87523.1"/>
    <property type="molecule type" value="Genomic_DNA"/>
</dbReference>
<evidence type="ECO:0000256" key="1">
    <source>
        <dbReference type="ARBA" id="ARBA00004610"/>
    </source>
</evidence>
<evidence type="ECO:0000313" key="13">
    <source>
        <dbReference type="EMBL" id="ERL87523.1"/>
    </source>
</evidence>
<keyword evidence="3" id="KW-0813">Transport</keyword>
<dbReference type="GO" id="GO:0034220">
    <property type="term" value="P:monoatomic ion transmembrane transport"/>
    <property type="evidence" value="ECO:0007669"/>
    <property type="project" value="UniProtKB-KW"/>
</dbReference>
<keyword evidence="11" id="KW-0407">Ion channel</keyword>
<evidence type="ECO:0000256" key="9">
    <source>
        <dbReference type="ARBA" id="ARBA00023065"/>
    </source>
</evidence>
<evidence type="ECO:0000256" key="5">
    <source>
        <dbReference type="ARBA" id="ARBA00022692"/>
    </source>
</evidence>
<dbReference type="GO" id="GO:0005886">
    <property type="term" value="C:plasma membrane"/>
    <property type="evidence" value="ECO:0007669"/>
    <property type="project" value="UniProtKB-SubCell"/>
</dbReference>
<evidence type="ECO:0000313" key="14">
    <source>
        <dbReference type="Proteomes" id="UP000030742"/>
    </source>
</evidence>
<evidence type="ECO:0000256" key="7">
    <source>
        <dbReference type="ARBA" id="ARBA00022949"/>
    </source>
</evidence>
<evidence type="ECO:0008006" key="15">
    <source>
        <dbReference type="Google" id="ProtNLM"/>
    </source>
</evidence>
<feature type="region of interest" description="Disordered" evidence="12">
    <location>
        <begin position="151"/>
        <end position="172"/>
    </location>
</feature>
<keyword evidence="6" id="KW-0303">Gap junction</keyword>
<comment type="subcellular location">
    <subcellularLocation>
        <location evidence="1">Cell junction</location>
        <location evidence="1">Gap junction</location>
    </subcellularLocation>
    <subcellularLocation>
        <location evidence="2">Cell membrane</location>
        <topology evidence="2">Multi-pass membrane protein</topology>
    </subcellularLocation>
</comment>
<evidence type="ECO:0000256" key="3">
    <source>
        <dbReference type="ARBA" id="ARBA00022448"/>
    </source>
</evidence>
<proteinExistence type="predicted"/>
<evidence type="ECO:0000256" key="2">
    <source>
        <dbReference type="ARBA" id="ARBA00004651"/>
    </source>
</evidence>
<keyword evidence="9" id="KW-0406">Ion transport</keyword>
<dbReference type="Proteomes" id="UP000030742">
    <property type="component" value="Unassembled WGS sequence"/>
</dbReference>
<accession>U4U5B6</accession>
<dbReference type="STRING" id="77166.U4U5B6"/>
<evidence type="ECO:0000256" key="6">
    <source>
        <dbReference type="ARBA" id="ARBA00022868"/>
    </source>
</evidence>
<dbReference type="AlphaFoldDB" id="U4U5B6"/>
<dbReference type="GO" id="GO:0005921">
    <property type="term" value="C:gap junction"/>
    <property type="evidence" value="ECO:0007669"/>
    <property type="project" value="UniProtKB-SubCell"/>
</dbReference>
<evidence type="ECO:0000256" key="12">
    <source>
        <dbReference type="SAM" id="MobiDB-lite"/>
    </source>
</evidence>
<evidence type="ECO:0000256" key="4">
    <source>
        <dbReference type="ARBA" id="ARBA00022475"/>
    </source>
</evidence>
<dbReference type="OrthoDB" id="5867527at2759"/>
<dbReference type="InterPro" id="IPR000990">
    <property type="entry name" value="Innexin"/>
</dbReference>
<reference evidence="13 14" key="1">
    <citation type="journal article" date="2013" name="Genome Biol.">
        <title>Draft genome of the mountain pine beetle, Dendroctonus ponderosae Hopkins, a major forest pest.</title>
        <authorList>
            <person name="Keeling C.I."/>
            <person name="Yuen M.M."/>
            <person name="Liao N.Y."/>
            <person name="Docking T.R."/>
            <person name="Chan S.K."/>
            <person name="Taylor G.A."/>
            <person name="Palmquist D.L."/>
            <person name="Jackman S.D."/>
            <person name="Nguyen A."/>
            <person name="Li M."/>
            <person name="Henderson H."/>
            <person name="Janes J.K."/>
            <person name="Zhao Y."/>
            <person name="Pandoh P."/>
            <person name="Moore R."/>
            <person name="Sperling F.A."/>
            <person name="Huber D.P."/>
            <person name="Birol I."/>
            <person name="Jones S.J."/>
            <person name="Bohlmann J."/>
        </authorList>
    </citation>
    <scope>NUCLEOTIDE SEQUENCE</scope>
</reference>
<dbReference type="Pfam" id="PF00876">
    <property type="entry name" value="Innexin"/>
    <property type="match status" value="1"/>
</dbReference>
<evidence type="ECO:0000256" key="10">
    <source>
        <dbReference type="ARBA" id="ARBA00023136"/>
    </source>
</evidence>
<keyword evidence="8" id="KW-1133">Transmembrane helix</keyword>
<evidence type="ECO:0000256" key="8">
    <source>
        <dbReference type="ARBA" id="ARBA00022989"/>
    </source>
</evidence>
<organism evidence="13 14">
    <name type="scientific">Dendroctonus ponderosae</name>
    <name type="common">Mountain pine beetle</name>
    <dbReference type="NCBI Taxonomy" id="77166"/>
    <lineage>
        <taxon>Eukaryota</taxon>
        <taxon>Metazoa</taxon>
        <taxon>Ecdysozoa</taxon>
        <taxon>Arthropoda</taxon>
        <taxon>Hexapoda</taxon>
        <taxon>Insecta</taxon>
        <taxon>Pterygota</taxon>
        <taxon>Neoptera</taxon>
        <taxon>Endopterygota</taxon>
        <taxon>Coleoptera</taxon>
        <taxon>Polyphaga</taxon>
        <taxon>Cucujiformia</taxon>
        <taxon>Curculionidae</taxon>
        <taxon>Scolytinae</taxon>
        <taxon>Dendroctonus</taxon>
    </lineage>
</organism>
<gene>
    <name evidence="13" type="ORF">D910_04915</name>
</gene>
<keyword evidence="5" id="KW-0812">Transmembrane</keyword>
<name>U4U5B6_DENPD</name>
<protein>
    <recommendedName>
        <fullName evidence="15">Innexin</fullName>
    </recommendedName>
</protein>
<evidence type="ECO:0000256" key="11">
    <source>
        <dbReference type="ARBA" id="ARBA00023303"/>
    </source>
</evidence>
<keyword evidence="4" id="KW-1003">Cell membrane</keyword>
<keyword evidence="7" id="KW-0965">Cell junction</keyword>